<keyword evidence="2" id="KW-0391">Immunity</keyword>
<dbReference type="OMA" id="DSAMYIC"/>
<keyword evidence="6" id="KW-0393">Immunoglobulin domain</keyword>
<dbReference type="Proteomes" id="UP000001074">
    <property type="component" value="Unassembled WGS sequence"/>
</dbReference>
<reference evidence="10" key="3">
    <citation type="submission" date="2025-09" db="UniProtKB">
        <authorList>
            <consortium name="Ensembl"/>
        </authorList>
    </citation>
    <scope>IDENTIFICATION</scope>
</reference>
<keyword evidence="1 8" id="KW-0732">Signal</keyword>
<protein>
    <recommendedName>
        <fullName evidence="9">Ig-like domain-containing protein</fullName>
    </recommendedName>
</protein>
<feature type="signal peptide" evidence="8">
    <location>
        <begin position="1"/>
        <end position="21"/>
    </location>
</feature>
<name>G1Q3H5_MYOLU</name>
<dbReference type="Pfam" id="PF07686">
    <property type="entry name" value="V-set"/>
    <property type="match status" value="1"/>
</dbReference>
<dbReference type="EMBL" id="AAPE02066174">
    <property type="status" value="NOT_ANNOTATED_CDS"/>
    <property type="molecule type" value="Genomic_DNA"/>
</dbReference>
<dbReference type="GeneTree" id="ENSGT00940000162707"/>
<dbReference type="SUPFAM" id="SSF48726">
    <property type="entry name" value="Immunoglobulin"/>
    <property type="match status" value="1"/>
</dbReference>
<evidence type="ECO:0000256" key="8">
    <source>
        <dbReference type="SAM" id="SignalP"/>
    </source>
</evidence>
<dbReference type="STRING" id="59463.ENSMLUP00000018258"/>
<reference evidence="10 11" key="1">
    <citation type="journal article" date="2011" name="Nature">
        <title>A high-resolution map of human evolutionary constraint using 29 mammals.</title>
        <authorList>
            <person name="Lindblad-Toh K."/>
            <person name="Garber M."/>
            <person name="Zuk O."/>
            <person name="Lin M.F."/>
            <person name="Parker B.J."/>
            <person name="Washietl S."/>
            <person name="Kheradpour P."/>
            <person name="Ernst J."/>
            <person name="Jordan G."/>
            <person name="Mauceli E."/>
            <person name="Ward L.D."/>
            <person name="Lowe C.B."/>
            <person name="Holloway A.K."/>
            <person name="Clamp M."/>
            <person name="Gnerre S."/>
            <person name="Alfoldi J."/>
            <person name="Beal K."/>
            <person name="Chang J."/>
            <person name="Clawson H."/>
            <person name="Cuff J."/>
            <person name="Di Palma F."/>
            <person name="Fitzgerald S."/>
            <person name="Flicek P."/>
            <person name="Guttman M."/>
            <person name="Hubisz M.J."/>
            <person name="Jaffe D.B."/>
            <person name="Jungreis I."/>
            <person name="Kent W.J."/>
            <person name="Kostka D."/>
            <person name="Lara M."/>
            <person name="Martins A.L."/>
            <person name="Massingham T."/>
            <person name="Moltke I."/>
            <person name="Raney B.J."/>
            <person name="Rasmussen M.D."/>
            <person name="Robinson J."/>
            <person name="Stark A."/>
            <person name="Vilella A.J."/>
            <person name="Wen J."/>
            <person name="Xie X."/>
            <person name="Zody M.C."/>
            <person name="Baldwin J."/>
            <person name="Bloom T."/>
            <person name="Chin C.W."/>
            <person name="Heiman D."/>
            <person name="Nicol R."/>
            <person name="Nusbaum C."/>
            <person name="Young S."/>
            <person name="Wilkinson J."/>
            <person name="Worley K.C."/>
            <person name="Kovar C.L."/>
            <person name="Muzny D.M."/>
            <person name="Gibbs R.A."/>
            <person name="Cree A."/>
            <person name="Dihn H.H."/>
            <person name="Fowler G."/>
            <person name="Jhangiani S."/>
            <person name="Joshi V."/>
            <person name="Lee S."/>
            <person name="Lewis L.R."/>
            <person name="Nazareth L.V."/>
            <person name="Okwuonu G."/>
            <person name="Santibanez J."/>
            <person name="Warren W.C."/>
            <person name="Mardis E.R."/>
            <person name="Weinstock G.M."/>
            <person name="Wilson R.K."/>
            <person name="Delehaunty K."/>
            <person name="Dooling D."/>
            <person name="Fronik C."/>
            <person name="Fulton L."/>
            <person name="Fulton B."/>
            <person name="Graves T."/>
            <person name="Minx P."/>
            <person name="Sodergren E."/>
            <person name="Birney E."/>
            <person name="Margulies E.H."/>
            <person name="Herrero J."/>
            <person name="Green E.D."/>
            <person name="Haussler D."/>
            <person name="Siepel A."/>
            <person name="Goldman N."/>
            <person name="Pollard K.S."/>
            <person name="Pedersen J.S."/>
            <person name="Lander E.S."/>
            <person name="Kellis M."/>
        </authorList>
    </citation>
    <scope>NUCLEOTIDE SEQUENCE [LARGE SCALE GENOMIC DNA]</scope>
</reference>
<evidence type="ECO:0000256" key="6">
    <source>
        <dbReference type="ARBA" id="ARBA00023319"/>
    </source>
</evidence>
<dbReference type="PANTHER" id="PTHR23268:SF14">
    <property type="entry name" value="T CELL RECEPTOR BETA VARIABLE 12-3-RELATED"/>
    <property type="match status" value="1"/>
</dbReference>
<evidence type="ECO:0000256" key="4">
    <source>
        <dbReference type="ARBA" id="ARBA00023157"/>
    </source>
</evidence>
<dbReference type="HOGENOM" id="CLU_077975_9_4_1"/>
<dbReference type="SMART" id="SM00406">
    <property type="entry name" value="IGv"/>
    <property type="match status" value="1"/>
</dbReference>
<dbReference type="InterPro" id="IPR013106">
    <property type="entry name" value="Ig_V-set"/>
</dbReference>
<evidence type="ECO:0000256" key="3">
    <source>
        <dbReference type="ARBA" id="ARBA00023130"/>
    </source>
</evidence>
<keyword evidence="4" id="KW-1015">Disulfide bond</keyword>
<accession>G1Q3H5</accession>
<keyword evidence="7" id="KW-1279">T cell receptor</keyword>
<feature type="chain" id="PRO_5003417923" description="Ig-like domain-containing protein" evidence="8">
    <location>
        <begin position="22"/>
        <end position="117"/>
    </location>
</feature>
<keyword evidence="3" id="KW-1064">Adaptive immunity</keyword>
<feature type="domain" description="Ig-like" evidence="9">
    <location>
        <begin position="21"/>
        <end position="117"/>
    </location>
</feature>
<evidence type="ECO:0000313" key="11">
    <source>
        <dbReference type="Proteomes" id="UP000001074"/>
    </source>
</evidence>
<organism evidence="10 11">
    <name type="scientific">Myotis lucifugus</name>
    <name type="common">Little brown bat</name>
    <dbReference type="NCBI Taxonomy" id="59463"/>
    <lineage>
        <taxon>Eukaryota</taxon>
        <taxon>Metazoa</taxon>
        <taxon>Chordata</taxon>
        <taxon>Craniata</taxon>
        <taxon>Vertebrata</taxon>
        <taxon>Euteleostomi</taxon>
        <taxon>Mammalia</taxon>
        <taxon>Eutheria</taxon>
        <taxon>Laurasiatheria</taxon>
        <taxon>Chiroptera</taxon>
        <taxon>Yangochiroptera</taxon>
        <taxon>Vespertilionidae</taxon>
        <taxon>Myotis</taxon>
    </lineage>
</organism>
<proteinExistence type="predicted"/>
<dbReference type="AlphaFoldDB" id="G1Q3H5"/>
<dbReference type="FunFam" id="2.60.40.10:FF:002491">
    <property type="entry name" value="T cell receptor beta variable 12-4"/>
    <property type="match status" value="1"/>
</dbReference>
<dbReference type="InParanoid" id="G1Q3H5"/>
<keyword evidence="11" id="KW-1185">Reference proteome</keyword>
<dbReference type="InterPro" id="IPR050413">
    <property type="entry name" value="TCR_beta_variable"/>
</dbReference>
<evidence type="ECO:0000259" key="9">
    <source>
        <dbReference type="PROSITE" id="PS50835"/>
    </source>
</evidence>
<dbReference type="Gene3D" id="2.60.40.10">
    <property type="entry name" value="Immunoglobulins"/>
    <property type="match status" value="1"/>
</dbReference>
<dbReference type="PANTHER" id="PTHR23268">
    <property type="entry name" value="T-CELL RECEPTOR BETA CHAIN"/>
    <property type="match status" value="1"/>
</dbReference>
<dbReference type="GO" id="GO:0042101">
    <property type="term" value="C:T cell receptor complex"/>
    <property type="evidence" value="ECO:0007669"/>
    <property type="project" value="UniProtKB-KW"/>
</dbReference>
<dbReference type="PROSITE" id="PS50835">
    <property type="entry name" value="IG_LIKE"/>
    <property type="match status" value="1"/>
</dbReference>
<evidence type="ECO:0000256" key="5">
    <source>
        <dbReference type="ARBA" id="ARBA00023170"/>
    </source>
</evidence>
<reference evidence="10" key="2">
    <citation type="submission" date="2025-08" db="UniProtKB">
        <authorList>
            <consortium name="Ensembl"/>
        </authorList>
    </citation>
    <scope>IDENTIFICATION</scope>
</reference>
<dbReference type="GO" id="GO:0007166">
    <property type="term" value="P:cell surface receptor signaling pathway"/>
    <property type="evidence" value="ECO:0007669"/>
    <property type="project" value="TreeGrafter"/>
</dbReference>
<dbReference type="InterPro" id="IPR036179">
    <property type="entry name" value="Ig-like_dom_sf"/>
</dbReference>
<dbReference type="InterPro" id="IPR013783">
    <property type="entry name" value="Ig-like_fold"/>
</dbReference>
<dbReference type="FunCoup" id="G1Q3H5">
    <property type="interactions" value="94"/>
</dbReference>
<dbReference type="GO" id="GO:0002250">
    <property type="term" value="P:adaptive immune response"/>
    <property type="evidence" value="ECO:0007669"/>
    <property type="project" value="UniProtKB-KW"/>
</dbReference>
<evidence type="ECO:0000256" key="2">
    <source>
        <dbReference type="ARBA" id="ARBA00022859"/>
    </source>
</evidence>
<evidence type="ECO:0000256" key="1">
    <source>
        <dbReference type="ARBA" id="ARBA00022729"/>
    </source>
</evidence>
<evidence type="ECO:0000313" key="10">
    <source>
        <dbReference type="Ensembl" id="ENSMLUP00000018258.1"/>
    </source>
</evidence>
<keyword evidence="5" id="KW-0675">Receptor</keyword>
<evidence type="ECO:0000256" key="7">
    <source>
        <dbReference type="ARBA" id="ARBA00043266"/>
    </source>
</evidence>
<dbReference type="Ensembl" id="ENSMLUT00000022803.1">
    <property type="protein sequence ID" value="ENSMLUP00000018258.1"/>
    <property type="gene ID" value="ENSMLUG00000027196.1"/>
</dbReference>
<dbReference type="InterPro" id="IPR007110">
    <property type="entry name" value="Ig-like_dom"/>
</dbReference>
<sequence length="117" mass="12834">MANRLLCCITLCLLGVGLLDAGVTQTPRHKVTKIGQEVTLSCKPISGHGSLYWYRQTSLQGLKFLTYFRNQAPIDETGMPKDRFSAKMPNGSFSTLKIQPTEAEDSAMYLCASSLAT</sequence>
<dbReference type="eggNOG" id="ENOG502SA48">
    <property type="taxonomic scope" value="Eukaryota"/>
</dbReference>